<evidence type="ECO:0000313" key="2">
    <source>
        <dbReference type="Proteomes" id="UP000054776"/>
    </source>
</evidence>
<dbReference type="EMBL" id="JYDH01001690">
    <property type="protein sequence ID" value="KRY24491.1"/>
    <property type="molecule type" value="Genomic_DNA"/>
</dbReference>
<feature type="non-terminal residue" evidence="1">
    <location>
        <position position="1"/>
    </location>
</feature>
<reference evidence="1 2" key="1">
    <citation type="submission" date="2015-01" db="EMBL/GenBank/DDBJ databases">
        <title>Evolution of Trichinella species and genotypes.</title>
        <authorList>
            <person name="Korhonen P.K."/>
            <person name="Edoardo P."/>
            <person name="Giuseppe L.R."/>
            <person name="Gasser R.B."/>
        </authorList>
    </citation>
    <scope>NUCLEOTIDE SEQUENCE [LARGE SCALE GENOMIC DNA]</scope>
    <source>
        <strain evidence="1">ISS3</strain>
    </source>
</reference>
<name>A0A0V1AI55_TRISP</name>
<accession>A0A0V1AI55</accession>
<proteinExistence type="predicted"/>
<keyword evidence="2" id="KW-1185">Reference proteome</keyword>
<evidence type="ECO:0000313" key="1">
    <source>
        <dbReference type="EMBL" id="KRY24491.1"/>
    </source>
</evidence>
<sequence length="74" mass="8623">LAITYGELGCLRFINSRRWSGITECYQVKLNEEKCKNISPWCYAEQITVVVQYVITEQWYQGKCTFFGPNEATC</sequence>
<gene>
    <name evidence="1" type="ORF">T01_3173</name>
</gene>
<organism evidence="1 2">
    <name type="scientific">Trichinella spiralis</name>
    <name type="common">Trichina worm</name>
    <dbReference type="NCBI Taxonomy" id="6334"/>
    <lineage>
        <taxon>Eukaryota</taxon>
        <taxon>Metazoa</taxon>
        <taxon>Ecdysozoa</taxon>
        <taxon>Nematoda</taxon>
        <taxon>Enoplea</taxon>
        <taxon>Dorylaimia</taxon>
        <taxon>Trichinellida</taxon>
        <taxon>Trichinellidae</taxon>
        <taxon>Trichinella</taxon>
    </lineage>
</organism>
<comment type="caution">
    <text evidence="1">The sequence shown here is derived from an EMBL/GenBank/DDBJ whole genome shotgun (WGS) entry which is preliminary data.</text>
</comment>
<dbReference type="AlphaFoldDB" id="A0A0V1AI55"/>
<dbReference type="InParanoid" id="A0A0V1AI55"/>
<dbReference type="Proteomes" id="UP000054776">
    <property type="component" value="Unassembled WGS sequence"/>
</dbReference>
<protein>
    <submittedName>
        <fullName evidence="1">Uncharacterized protein</fullName>
    </submittedName>
</protein>